<proteinExistence type="predicted"/>
<dbReference type="Proteomes" id="UP001369086">
    <property type="component" value="Unassembled WGS sequence"/>
</dbReference>
<name>A0ABR0ZDR4_HUSHU</name>
<dbReference type="InterPro" id="IPR012886">
    <property type="entry name" value="Formiminotransferase_N"/>
</dbReference>
<feature type="domain" description="Formiminotransferase N-terminal subdomain" evidence="1">
    <location>
        <begin position="9"/>
        <end position="190"/>
    </location>
</feature>
<dbReference type="PANTHER" id="PTHR12234:SF1">
    <property type="entry name" value="FORMIMINOTRANSFERASE N-TERMINAL SUBDOMAIN-CONTAINING PROTEIN"/>
    <property type="match status" value="1"/>
</dbReference>
<comment type="caution">
    <text evidence="2">The sequence shown here is derived from an EMBL/GenBank/DDBJ whole genome shotgun (WGS) entry which is preliminary data.</text>
</comment>
<dbReference type="EMBL" id="JAHFZB010000012">
    <property type="protein sequence ID" value="KAK6482955.1"/>
    <property type="molecule type" value="Genomic_DNA"/>
</dbReference>
<dbReference type="InterPro" id="IPR051623">
    <property type="entry name" value="FTCD"/>
</dbReference>
<keyword evidence="3" id="KW-1185">Reference proteome</keyword>
<dbReference type="Gene3D" id="3.30.990.10">
    <property type="entry name" value="Formiminotransferase, N-terminal subdomain"/>
    <property type="match status" value="1"/>
</dbReference>
<accession>A0ABR0ZDR4</accession>
<dbReference type="InterPro" id="IPR037064">
    <property type="entry name" value="Formiminotransferase_N_sf"/>
</dbReference>
<dbReference type="SMART" id="SM01222">
    <property type="entry name" value="FTCD_N"/>
    <property type="match status" value="1"/>
</dbReference>
<dbReference type="SUPFAM" id="SSF55116">
    <property type="entry name" value="Formiminotransferase domain of formiminotransferase-cyclodeaminase"/>
    <property type="match status" value="1"/>
</dbReference>
<protein>
    <submittedName>
        <fullName evidence="2">Formiminotransferase N-terminal subdomain-containing protein isoform X1</fullName>
    </submittedName>
</protein>
<sequence>MSSSRLGPRLAACLLNISEARNEIVERVAKAAVYDKQGGRHEQTTVLNIFRDFDYNRSVLTIAAPIEKLGGAVMSACVEACDLINMEKHSGVHPCLGAVDLVPIYPLCESVGLGECGLTAQDVAEGFTQQVPGTSVFLFGFADPPRYRSLVERRKELGWFKQNQDLRRVQTDLGAPPSHRYGLTGVGASPYVMNCNVTIATRDLAVGRRVAGALRGSSPGGVQGVQVMALPHEGAVEIACNVESVQGGEEDWISYLIQGERYSYPRQPSSPAASRSWPGSTAYARWAPPWWASRHRSAGGWRSGHCSRGWQSTGGNSGPCTCEGLWRRSNPLPCVYTDQRKMVPANYD</sequence>
<evidence type="ECO:0000259" key="1">
    <source>
        <dbReference type="SMART" id="SM01222"/>
    </source>
</evidence>
<dbReference type="PANTHER" id="PTHR12234">
    <property type="entry name" value="FORMIMINOTRANSFERASE-CYCLODEAMINASE"/>
    <property type="match status" value="1"/>
</dbReference>
<gene>
    <name evidence="2" type="ORF">HHUSO_G14324</name>
</gene>
<evidence type="ECO:0000313" key="2">
    <source>
        <dbReference type="EMBL" id="KAK6482955.1"/>
    </source>
</evidence>
<reference evidence="2 3" key="1">
    <citation type="submission" date="2021-05" db="EMBL/GenBank/DDBJ databases">
        <authorList>
            <person name="Zahm M."/>
            <person name="Klopp C."/>
            <person name="Cabau C."/>
            <person name="Kuhl H."/>
            <person name="Suciu R."/>
            <person name="Ciorpac M."/>
            <person name="Holostenco D."/>
            <person name="Gessner J."/>
            <person name="Wuertz S."/>
            <person name="Hohne C."/>
            <person name="Stock M."/>
            <person name="Gislard M."/>
            <person name="Lluch J."/>
            <person name="Milhes M."/>
            <person name="Lampietro C."/>
            <person name="Lopez Roques C."/>
            <person name="Donnadieu C."/>
            <person name="Du K."/>
            <person name="Schartl M."/>
            <person name="Guiguen Y."/>
        </authorList>
    </citation>
    <scope>NUCLEOTIDE SEQUENCE [LARGE SCALE GENOMIC DNA]</scope>
    <source>
        <strain evidence="2">Hh-F2</strain>
        <tissue evidence="2">Blood</tissue>
    </source>
</reference>
<dbReference type="InterPro" id="IPR022384">
    <property type="entry name" value="FormiminoTrfase_cat_dom_sf"/>
</dbReference>
<organism evidence="2 3">
    <name type="scientific">Huso huso</name>
    <name type="common">Beluga</name>
    <name type="synonym">Acipenser huso</name>
    <dbReference type="NCBI Taxonomy" id="61971"/>
    <lineage>
        <taxon>Eukaryota</taxon>
        <taxon>Metazoa</taxon>
        <taxon>Chordata</taxon>
        <taxon>Craniata</taxon>
        <taxon>Vertebrata</taxon>
        <taxon>Euteleostomi</taxon>
        <taxon>Actinopterygii</taxon>
        <taxon>Chondrostei</taxon>
        <taxon>Acipenseriformes</taxon>
        <taxon>Acipenseridae</taxon>
        <taxon>Huso</taxon>
    </lineage>
</organism>
<dbReference type="Pfam" id="PF07837">
    <property type="entry name" value="FTCD_N"/>
    <property type="match status" value="1"/>
</dbReference>
<evidence type="ECO:0000313" key="3">
    <source>
        <dbReference type="Proteomes" id="UP001369086"/>
    </source>
</evidence>